<dbReference type="VEuPathDB" id="FungiDB:BDEG_27455"/>
<reference evidence="1 2" key="1">
    <citation type="submission" date="2006-10" db="EMBL/GenBank/DDBJ databases">
        <title>The Genome Sequence of Batrachochytrium dendrobatidis JEL423.</title>
        <authorList>
            <consortium name="The Broad Institute Genome Sequencing Platform"/>
            <person name="Birren B."/>
            <person name="Lander E."/>
            <person name="Galagan J."/>
            <person name="Cuomo C."/>
            <person name="Devon K."/>
            <person name="Jaffe D."/>
            <person name="Butler J."/>
            <person name="Alvarez P."/>
            <person name="Gnerre S."/>
            <person name="Grabherr M."/>
            <person name="Kleber M."/>
            <person name="Mauceli E."/>
            <person name="Brockman W."/>
            <person name="Young S."/>
            <person name="LaButti K."/>
            <person name="Sykes S."/>
            <person name="DeCaprio D."/>
            <person name="Crawford M."/>
            <person name="Koehrsen M."/>
            <person name="Engels R."/>
            <person name="Montgomery P."/>
            <person name="Pearson M."/>
            <person name="Howarth C."/>
            <person name="Larson L."/>
            <person name="White J."/>
            <person name="O'Leary S."/>
            <person name="Kodira C."/>
            <person name="Zeng Q."/>
            <person name="Yandava C."/>
            <person name="Alvarado L."/>
            <person name="Longcore J."/>
            <person name="James T."/>
        </authorList>
    </citation>
    <scope>NUCLEOTIDE SEQUENCE [LARGE SCALE GENOMIC DNA]</scope>
    <source>
        <strain evidence="1 2">JEL423</strain>
    </source>
</reference>
<reference evidence="1 2" key="2">
    <citation type="submission" date="2016-05" db="EMBL/GenBank/DDBJ databases">
        <title>Lineage-specific infection strategies underlie the spectrum of fungal disease in amphibians.</title>
        <authorList>
            <person name="Cuomo C.A."/>
            <person name="Farrer R.A."/>
            <person name="James T."/>
            <person name="Longcore J."/>
            <person name="Birren B."/>
        </authorList>
    </citation>
    <scope>NUCLEOTIDE SEQUENCE [LARGE SCALE GENOMIC DNA]</scope>
    <source>
        <strain evidence="1 2">JEL423</strain>
    </source>
</reference>
<protein>
    <submittedName>
        <fullName evidence="1">Uncharacterized protein</fullName>
    </submittedName>
</protein>
<organism evidence="1 2">
    <name type="scientific">Batrachochytrium dendrobatidis (strain JEL423)</name>
    <dbReference type="NCBI Taxonomy" id="403673"/>
    <lineage>
        <taxon>Eukaryota</taxon>
        <taxon>Fungi</taxon>
        <taxon>Fungi incertae sedis</taxon>
        <taxon>Chytridiomycota</taxon>
        <taxon>Chytridiomycota incertae sedis</taxon>
        <taxon>Chytridiomycetes</taxon>
        <taxon>Rhizophydiales</taxon>
        <taxon>Rhizophydiales incertae sedis</taxon>
        <taxon>Batrachochytrium</taxon>
    </lineage>
</organism>
<dbReference type="AlphaFoldDB" id="A0A177WXG1"/>
<evidence type="ECO:0000313" key="1">
    <source>
        <dbReference type="EMBL" id="OAJ44191.1"/>
    </source>
</evidence>
<dbReference type="EMBL" id="DS022311">
    <property type="protein sequence ID" value="OAJ44191.1"/>
    <property type="molecule type" value="Genomic_DNA"/>
</dbReference>
<proteinExistence type="predicted"/>
<gene>
    <name evidence="1" type="ORF">BDEG_27455</name>
</gene>
<sequence>MYLSDSQAVPESIHLLPKTILPNQQALSHTPINRMRIRSIILFSLFSLFANAAVINPQPVDEPDSTLEKRMVNDAGSHLEKRWYTQWNYKYKYKHHGHHGHHGSRPYWNGYQYVNYYGHNNGHHNGHHNGHYNGQWYRR</sequence>
<evidence type="ECO:0000313" key="2">
    <source>
        <dbReference type="Proteomes" id="UP000077115"/>
    </source>
</evidence>
<accession>A0A177WXG1</accession>
<name>A0A177WXG1_BATDL</name>
<dbReference type="Proteomes" id="UP000077115">
    <property type="component" value="Unassembled WGS sequence"/>
</dbReference>